<dbReference type="PANTHER" id="PTHR11614">
    <property type="entry name" value="PHOSPHOLIPASE-RELATED"/>
    <property type="match status" value="1"/>
</dbReference>
<organism evidence="2 3">
    <name type="scientific">Romboutsia maritimum</name>
    <dbReference type="NCBI Taxonomy" id="2020948"/>
    <lineage>
        <taxon>Bacteria</taxon>
        <taxon>Bacillati</taxon>
        <taxon>Bacillota</taxon>
        <taxon>Clostridia</taxon>
        <taxon>Peptostreptococcales</taxon>
        <taxon>Peptostreptococcaceae</taxon>
        <taxon>Romboutsia</taxon>
    </lineage>
</organism>
<evidence type="ECO:0000313" key="3">
    <source>
        <dbReference type="Proteomes" id="UP000243494"/>
    </source>
</evidence>
<dbReference type="RefSeq" id="WP_095406186.1">
    <property type="nucleotide sequence ID" value="NZ_NOJZ02000004.1"/>
</dbReference>
<comment type="caution">
    <text evidence="2">The sequence shown here is derived from an EMBL/GenBank/DDBJ whole genome shotgun (WGS) entry which is preliminary data.</text>
</comment>
<keyword evidence="3" id="KW-1185">Reference proteome</keyword>
<gene>
    <name evidence="2" type="ORF">CHF27_003795</name>
</gene>
<name>A0A371IUR1_9FIRM</name>
<dbReference type="InterPro" id="IPR029058">
    <property type="entry name" value="AB_hydrolase_fold"/>
</dbReference>
<dbReference type="GO" id="GO:0016787">
    <property type="term" value="F:hydrolase activity"/>
    <property type="evidence" value="ECO:0007669"/>
    <property type="project" value="UniProtKB-KW"/>
</dbReference>
<dbReference type="Gene3D" id="3.40.50.1820">
    <property type="entry name" value="alpha/beta hydrolase"/>
    <property type="match status" value="1"/>
</dbReference>
<evidence type="ECO:0000259" key="1">
    <source>
        <dbReference type="Pfam" id="PF12146"/>
    </source>
</evidence>
<dbReference type="InterPro" id="IPR022742">
    <property type="entry name" value="Hydrolase_4"/>
</dbReference>
<reference evidence="2 3" key="1">
    <citation type="journal article" date="2017" name="Genome Announc.">
        <title>Draft Genome Sequence of Romboutsia maritimum sp. nov. Strain CCRI-22766(T), Isolated from Coastal Estuarine Mud.</title>
        <authorList>
            <person name="Maheux A.F."/>
            <person name="Boudreau D.K."/>
            <person name="Berube E."/>
            <person name="Boissinot M."/>
            <person name="Raymond F."/>
            <person name="Brodeur S."/>
            <person name="Corbeil J."/>
            <person name="Brightwell G."/>
            <person name="Broda D."/>
            <person name="Omar R.F."/>
            <person name="Bergeron M.G."/>
        </authorList>
    </citation>
    <scope>NUCLEOTIDE SEQUENCE [LARGE SCALE GENOMIC DNA]</scope>
    <source>
        <strain evidence="2 3">CCRI-22766</strain>
    </source>
</reference>
<dbReference type="Proteomes" id="UP000243494">
    <property type="component" value="Unassembled WGS sequence"/>
</dbReference>
<dbReference type="Pfam" id="PF12146">
    <property type="entry name" value="Hydrolase_4"/>
    <property type="match status" value="1"/>
</dbReference>
<accession>A0A371IUR1</accession>
<protein>
    <submittedName>
        <fullName evidence="2">Alpha/beta hydrolase</fullName>
    </submittedName>
</protein>
<dbReference type="AlphaFoldDB" id="A0A371IUR1"/>
<evidence type="ECO:0000313" key="2">
    <source>
        <dbReference type="EMBL" id="RDY24211.1"/>
    </source>
</evidence>
<dbReference type="SUPFAM" id="SSF53474">
    <property type="entry name" value="alpha/beta-Hydrolases"/>
    <property type="match status" value="1"/>
</dbReference>
<dbReference type="EMBL" id="NOJZ02000004">
    <property type="protein sequence ID" value="RDY24211.1"/>
    <property type="molecule type" value="Genomic_DNA"/>
</dbReference>
<dbReference type="OrthoDB" id="9806902at2"/>
<keyword evidence="2" id="KW-0378">Hydrolase</keyword>
<dbReference type="InterPro" id="IPR051044">
    <property type="entry name" value="MAG_DAG_Lipase"/>
</dbReference>
<sequence length="317" mass="36227">MKCTTFTFKGEENLDIYTYKWESEINNEVKGIVQIAHGMSETAIRYEAFAKELTDNGYIVYINDHRGHGKTAKVVENVGYLAEKNGFRCLVEDMNKLTSIIKKNHEDLPIYLFGHSMGSFASQRYIMEYGDNIDGLILSGSNGKNGTILSIATIIINHEIKRYGRKYRSKKLDNLIFGGNNKKFKPSRTDFDWLSRDTAQVDKYIEDPFCGVLFTCGFFSDLIQGLKEIEDKENLKKVPLKLPIFIMSGDKDPVGKNGKGVLNLRDRYIGLGVKDVSCKLYEGGRHEMLNEVNKDEVIKNIICYLDKKVKQRKTQRV</sequence>
<feature type="domain" description="Serine aminopeptidase S33" evidence="1">
    <location>
        <begin position="28"/>
        <end position="292"/>
    </location>
</feature>
<proteinExistence type="predicted"/>